<organism evidence="1 2">
    <name type="scientific">Prosthecobacter dejongeii</name>
    <dbReference type="NCBI Taxonomy" id="48465"/>
    <lineage>
        <taxon>Bacteria</taxon>
        <taxon>Pseudomonadati</taxon>
        <taxon>Verrucomicrobiota</taxon>
        <taxon>Verrucomicrobiia</taxon>
        <taxon>Verrucomicrobiales</taxon>
        <taxon>Verrucomicrobiaceae</taxon>
        <taxon>Prosthecobacter</taxon>
    </lineage>
</organism>
<evidence type="ECO:0000313" key="1">
    <source>
        <dbReference type="EMBL" id="MBB5038360.1"/>
    </source>
</evidence>
<evidence type="ECO:0000313" key="2">
    <source>
        <dbReference type="Proteomes" id="UP000534294"/>
    </source>
</evidence>
<dbReference type="EMBL" id="JACHIF010000005">
    <property type="protein sequence ID" value="MBB5038360.1"/>
    <property type="molecule type" value="Genomic_DNA"/>
</dbReference>
<comment type="caution">
    <text evidence="1">The sequence shown here is derived from an EMBL/GenBank/DDBJ whole genome shotgun (WGS) entry which is preliminary data.</text>
</comment>
<gene>
    <name evidence="1" type="ORF">HNQ64_002623</name>
</gene>
<proteinExistence type="predicted"/>
<dbReference type="AlphaFoldDB" id="A0A7W8DQM9"/>
<name>A0A7W8DQM9_9BACT</name>
<reference evidence="1 2" key="1">
    <citation type="submission" date="2020-08" db="EMBL/GenBank/DDBJ databases">
        <title>Genomic Encyclopedia of Type Strains, Phase IV (KMG-IV): sequencing the most valuable type-strain genomes for metagenomic binning, comparative biology and taxonomic classification.</title>
        <authorList>
            <person name="Goeker M."/>
        </authorList>
    </citation>
    <scope>NUCLEOTIDE SEQUENCE [LARGE SCALE GENOMIC DNA]</scope>
    <source>
        <strain evidence="1 2">DSM 12251</strain>
    </source>
</reference>
<sequence>MDIRQRVIRAPEMEVIRLLIDPQKTDAERLATLQKVVSEGRASVVSDISIAADEAGRVNVKNGEWAWMPSELDQEMDRLYMVPTSFQERFIGTSLEGRTQVWTEPTKTWKISADWNAHYSPRGPETVIWPTSWLNTYDHETHKPTGKVIHGWLDWRDTFEQRVITSLLLENGEPKILAIMPPGDQIWPGDRKGRWLDVFIVEARPLGQLQATTTVEKKERLVSPRAWLYGIALSSQETLALLQARQPKEDAALLQTLLARVEEGAARMILCAGSIQAHGQRQDVLSARWHEYPTEMPSIPSAWESRAVGTHLEMDDHALSLTQAVAVPARSEWKLAGDVPEAIMWQPRFRDFQLQTLDRLSPGTRLLSVLQVPNIMRGDGLLKDETLLVFCQREGSAWPEAPAPQAGYEANLLVVEIPASEEAQWQPVADAQETKRFQTLMERVQSGQVPLVAQAMLHLPGRTVGKLAMTEDYPTATEFDPPEPESPTRMRPTALETLPVGSRWEVGLDDENISAVQDPHLRLTHTFSHSTARPVEPGLKETLAIAASSKEDYPGAKHLLETWGEEGLKIIPDRVHCLGLRQPPGMDRDVRHIAFIQIRKLIP</sequence>
<dbReference type="Proteomes" id="UP000534294">
    <property type="component" value="Unassembled WGS sequence"/>
</dbReference>
<accession>A0A7W8DQM9</accession>
<protein>
    <submittedName>
        <fullName evidence="1">Uncharacterized protein</fullName>
    </submittedName>
</protein>
<keyword evidence="2" id="KW-1185">Reference proteome</keyword>